<evidence type="ECO:0000256" key="1">
    <source>
        <dbReference type="SAM" id="MobiDB-lite"/>
    </source>
</evidence>
<feature type="region of interest" description="Disordered" evidence="1">
    <location>
        <begin position="98"/>
        <end position="121"/>
    </location>
</feature>
<evidence type="ECO:0000313" key="3">
    <source>
        <dbReference type="EMBL" id="KAF6207827.1"/>
    </source>
</evidence>
<name>A0A8S9XFR5_APOLU</name>
<dbReference type="EMBL" id="WIXP02000007">
    <property type="protein sequence ID" value="KAF6207827.1"/>
    <property type="molecule type" value="Genomic_DNA"/>
</dbReference>
<feature type="compositionally biased region" description="Basic and acidic residues" evidence="1">
    <location>
        <begin position="98"/>
        <end position="110"/>
    </location>
</feature>
<dbReference type="Proteomes" id="UP000466442">
    <property type="component" value="Unassembled WGS sequence"/>
</dbReference>
<reference evidence="3" key="1">
    <citation type="journal article" date="2021" name="Mol. Ecol. Resour.">
        <title>Apolygus lucorum genome provides insights into omnivorousness and mesophyll feeding.</title>
        <authorList>
            <person name="Liu Y."/>
            <person name="Liu H."/>
            <person name="Wang H."/>
            <person name="Huang T."/>
            <person name="Liu B."/>
            <person name="Yang B."/>
            <person name="Yin L."/>
            <person name="Li B."/>
            <person name="Zhang Y."/>
            <person name="Zhang S."/>
            <person name="Jiang F."/>
            <person name="Zhang X."/>
            <person name="Ren Y."/>
            <person name="Wang B."/>
            <person name="Wang S."/>
            <person name="Lu Y."/>
            <person name="Wu K."/>
            <person name="Fan W."/>
            <person name="Wang G."/>
        </authorList>
    </citation>
    <scope>NUCLEOTIDE SEQUENCE</scope>
    <source>
        <strain evidence="3">12Hb</strain>
    </source>
</reference>
<evidence type="ECO:0000259" key="2">
    <source>
        <dbReference type="Pfam" id="PF22938"/>
    </source>
</evidence>
<organism evidence="3 4">
    <name type="scientific">Apolygus lucorum</name>
    <name type="common">Small green plant bug</name>
    <name type="synonym">Lygocoris lucorum</name>
    <dbReference type="NCBI Taxonomy" id="248454"/>
    <lineage>
        <taxon>Eukaryota</taxon>
        <taxon>Metazoa</taxon>
        <taxon>Ecdysozoa</taxon>
        <taxon>Arthropoda</taxon>
        <taxon>Hexapoda</taxon>
        <taxon>Insecta</taxon>
        <taxon>Pterygota</taxon>
        <taxon>Neoptera</taxon>
        <taxon>Paraneoptera</taxon>
        <taxon>Hemiptera</taxon>
        <taxon>Heteroptera</taxon>
        <taxon>Panheteroptera</taxon>
        <taxon>Cimicomorpha</taxon>
        <taxon>Miridae</taxon>
        <taxon>Mirini</taxon>
        <taxon>Apolygus</taxon>
    </lineage>
</organism>
<keyword evidence="4" id="KW-1185">Reference proteome</keyword>
<gene>
    <name evidence="3" type="ORF">GE061_016276</name>
</gene>
<feature type="domain" description="Integrase p58-like C-terminal" evidence="2">
    <location>
        <begin position="13"/>
        <end position="45"/>
    </location>
</feature>
<accession>A0A8S9XFR5</accession>
<protein>
    <recommendedName>
        <fullName evidence="2">Integrase p58-like C-terminal domain-containing protein</fullName>
    </recommendedName>
</protein>
<dbReference type="AlphaFoldDB" id="A0A8S9XFR5"/>
<dbReference type="InterPro" id="IPR054465">
    <property type="entry name" value="Integrase_p58-like_C"/>
</dbReference>
<evidence type="ECO:0000313" key="4">
    <source>
        <dbReference type="Proteomes" id="UP000466442"/>
    </source>
</evidence>
<proteinExistence type="predicted"/>
<dbReference type="Pfam" id="PF22938">
    <property type="entry name" value="Integrase_p58_C"/>
    <property type="match status" value="1"/>
</dbReference>
<comment type="caution">
    <text evidence="3">The sequence shown here is derived from an EMBL/GenBank/DDBJ whole genome shotgun (WGS) entry which is preliminary data.</text>
</comment>
<sequence length="154" mass="17315">MSQEASLAGRKSPWIIMDRLSDITYQVHDIIGCREQLVHINRLKPTAENGVSDEAVVVVVTPERSKWGGERVECARNAKTEWEADYRDTLKLETVDEEEMGRSNVERVDGESEVVEAAPEPESVAITAQGGRKYGLRPRGQIDCGLLQKKRRTH</sequence>